<name>A0ABU3NL85_9CHLR</name>
<keyword evidence="2" id="KW-1185">Reference proteome</keyword>
<dbReference type="Proteomes" id="UP001254165">
    <property type="component" value="Unassembled WGS sequence"/>
</dbReference>
<dbReference type="Pfam" id="PF09858">
    <property type="entry name" value="DUF2085"/>
    <property type="match status" value="1"/>
</dbReference>
<organism evidence="1 2">
    <name type="scientific">Thermanaerothrix solaris</name>
    <dbReference type="NCBI Taxonomy" id="3058434"/>
    <lineage>
        <taxon>Bacteria</taxon>
        <taxon>Bacillati</taxon>
        <taxon>Chloroflexota</taxon>
        <taxon>Anaerolineae</taxon>
        <taxon>Anaerolineales</taxon>
        <taxon>Anaerolineaceae</taxon>
        <taxon>Thermanaerothrix</taxon>
    </lineage>
</organism>
<evidence type="ECO:0000313" key="2">
    <source>
        <dbReference type="Proteomes" id="UP001254165"/>
    </source>
</evidence>
<dbReference type="EMBL" id="JAUHMF010000001">
    <property type="protein sequence ID" value="MDT8897605.1"/>
    <property type="molecule type" value="Genomic_DNA"/>
</dbReference>
<protein>
    <submittedName>
        <fullName evidence="1">DUF2085 domain-containing protein</fullName>
    </submittedName>
</protein>
<comment type="caution">
    <text evidence="1">The sequence shown here is derived from an EMBL/GenBank/DDBJ whole genome shotgun (WGS) entry which is preliminary data.</text>
</comment>
<gene>
    <name evidence="1" type="ORF">QYE77_04945</name>
</gene>
<accession>A0ABU3NL85</accession>
<reference evidence="1 2" key="1">
    <citation type="submission" date="2023-07" db="EMBL/GenBank/DDBJ databases">
        <title>Novel species of Thermanaerothrix with wide hydrolytic capabilities.</title>
        <authorList>
            <person name="Zayulina K.S."/>
            <person name="Podosokorskaya O.A."/>
            <person name="Elcheninov A.G."/>
        </authorList>
    </citation>
    <scope>NUCLEOTIDE SEQUENCE [LARGE SCALE GENOMIC DNA]</scope>
    <source>
        <strain evidence="1 2">4228-RoL</strain>
    </source>
</reference>
<dbReference type="InterPro" id="IPR019206">
    <property type="entry name" value="DUF2085_TM"/>
</dbReference>
<proteinExistence type="predicted"/>
<sequence length="197" mass="22589">MPFLAPVLMYLGQSELAGVIYRIYSFFCHQLPQRSFFLFGTKPMYTLAEIQAAWKPTTDPLVLRQFIGNPIIGWKVAWSDRMVSFYTSIWVFTALRWFWSPALSKHPNLMSLLFLAPMAVDGFSHLVSDLSGIDQGFRANNLWLVVLTDNALPPWFYAGDALGSFNSWMRLFTGLLAGWGIADLLVRCVRIYRIYKD</sequence>
<dbReference type="RefSeq" id="WP_315624268.1">
    <property type="nucleotide sequence ID" value="NZ_JAUHMF010000001.1"/>
</dbReference>
<evidence type="ECO:0000313" key="1">
    <source>
        <dbReference type="EMBL" id="MDT8897605.1"/>
    </source>
</evidence>